<evidence type="ECO:0000256" key="4">
    <source>
        <dbReference type="ARBA" id="ARBA00023002"/>
    </source>
</evidence>
<dbReference type="PANTHER" id="PTHR42877">
    <property type="entry name" value="L-ORNITHINE N(5)-MONOOXYGENASE-RELATED"/>
    <property type="match status" value="1"/>
</dbReference>
<evidence type="ECO:0000313" key="6">
    <source>
        <dbReference type="Proteomes" id="UP000754883"/>
    </source>
</evidence>
<comment type="similarity">
    <text evidence="1">Belongs to the FAD-binding monooxygenase family.</text>
</comment>
<organism evidence="5 6">
    <name type="scientific">Clonostachys byssicola</name>
    <dbReference type="NCBI Taxonomy" id="160290"/>
    <lineage>
        <taxon>Eukaryota</taxon>
        <taxon>Fungi</taxon>
        <taxon>Dikarya</taxon>
        <taxon>Ascomycota</taxon>
        <taxon>Pezizomycotina</taxon>
        <taxon>Sordariomycetes</taxon>
        <taxon>Hypocreomycetidae</taxon>
        <taxon>Hypocreales</taxon>
        <taxon>Bionectriaceae</taxon>
        <taxon>Clonostachys</taxon>
    </lineage>
</organism>
<proteinExistence type="inferred from homology"/>
<evidence type="ECO:0000256" key="2">
    <source>
        <dbReference type="ARBA" id="ARBA00022630"/>
    </source>
</evidence>
<keyword evidence="2" id="KW-0285">Flavoprotein</keyword>
<dbReference type="GO" id="GO:0004499">
    <property type="term" value="F:N,N-dimethylaniline monooxygenase activity"/>
    <property type="evidence" value="ECO:0007669"/>
    <property type="project" value="InterPro"/>
</dbReference>
<evidence type="ECO:0000313" key="5">
    <source>
        <dbReference type="EMBL" id="CAH0004282.1"/>
    </source>
</evidence>
<dbReference type="GO" id="GO:0050660">
    <property type="term" value="F:flavin adenine dinucleotide binding"/>
    <property type="evidence" value="ECO:0007669"/>
    <property type="project" value="InterPro"/>
</dbReference>
<keyword evidence="4" id="KW-0560">Oxidoreductase</keyword>
<dbReference type="Proteomes" id="UP000754883">
    <property type="component" value="Unassembled WGS sequence"/>
</dbReference>
<dbReference type="InterPro" id="IPR051209">
    <property type="entry name" value="FAD-bind_Monooxygenase_sf"/>
</dbReference>
<dbReference type="AlphaFoldDB" id="A0A9N9UYN4"/>
<dbReference type="EMBL" id="CABFNO020001566">
    <property type="protein sequence ID" value="CAH0004282.1"/>
    <property type="molecule type" value="Genomic_DNA"/>
</dbReference>
<comment type="caution">
    <text evidence="5">The sequence shown here is derived from an EMBL/GenBank/DDBJ whole genome shotgun (WGS) entry which is preliminary data.</text>
</comment>
<dbReference type="InterPro" id="IPR036188">
    <property type="entry name" value="FAD/NAD-bd_sf"/>
</dbReference>
<evidence type="ECO:0000256" key="3">
    <source>
        <dbReference type="ARBA" id="ARBA00022827"/>
    </source>
</evidence>
<dbReference type="InterPro" id="IPR020946">
    <property type="entry name" value="Flavin_mOase-like"/>
</dbReference>
<name>A0A9N9UYN4_9HYPO</name>
<sequence length="573" mass="64329">MAESAKPMAEPTYSQFASIGGGFSGIGLGATLQRWYGITDVRIFERDEFYGGTWWANNYPGAACDIPSALYSLSYEPNADWSKLCPPRDELMQYIIRVVKKYRLEDRISLNSRVDRCEWREESRRWRLTVVNVKSGETSLHECQFLFTCAGGLVTPQELDIPGAESFKGPVFHTARWRKDVDLTGKKVIVIGNGATGNQLVPAILPKTKHLTHLVRSQHWILRPNDTPLDPILKFTLKYIPGAMIAQRLLVFLIAEEGFRGFRMSRDGQRARNHQRKGAIEYLKQTAPKKYHDLLVPDYEPNCKRRVFDAGYLKCLNEDNITLTTEKPIEVVPEGIRTEKGLLEADVIVLANGFKTGDPFSNIEIVGSHGKTIQEHWADNGGPGAYNCTSINGFPNFFMILGPNTLTGHSSALLASENAINYSLRLIKPILDGDAATVDVRKEAEARYKRKIQAALQDTVWLSGGCSNWYTGTLNGKKYNAVSYPWWQPHYWYSCLFPKWSDFEYTAIGKPRRRHSASKGAKIIVAALVIAGLAYQVKQGKTPTSLRELVALCWANLLVSRDMILAHIPALKA</sequence>
<dbReference type="GO" id="GO:0050661">
    <property type="term" value="F:NADP binding"/>
    <property type="evidence" value="ECO:0007669"/>
    <property type="project" value="InterPro"/>
</dbReference>
<accession>A0A9N9UYN4</accession>
<protein>
    <submittedName>
        <fullName evidence="5">Uncharacterized protein</fullName>
    </submittedName>
</protein>
<dbReference type="Pfam" id="PF00743">
    <property type="entry name" value="FMO-like"/>
    <property type="match status" value="1"/>
</dbReference>
<keyword evidence="3" id="KW-0274">FAD</keyword>
<dbReference type="SUPFAM" id="SSF51905">
    <property type="entry name" value="FAD/NAD(P)-binding domain"/>
    <property type="match status" value="2"/>
</dbReference>
<keyword evidence="6" id="KW-1185">Reference proteome</keyword>
<reference evidence="5 6" key="2">
    <citation type="submission" date="2021-10" db="EMBL/GenBank/DDBJ databases">
        <authorList>
            <person name="Piombo E."/>
        </authorList>
    </citation>
    <scope>NUCLEOTIDE SEQUENCE [LARGE SCALE GENOMIC DNA]</scope>
</reference>
<dbReference type="OrthoDB" id="74360at2759"/>
<dbReference type="PANTHER" id="PTHR42877:SF10">
    <property type="entry name" value="L-ORNITHINE N(5)-OXYGENASE"/>
    <property type="match status" value="1"/>
</dbReference>
<gene>
    <name evidence="5" type="ORF">CBYS24578_00011822</name>
</gene>
<reference evidence="6" key="1">
    <citation type="submission" date="2019-06" db="EMBL/GenBank/DDBJ databases">
        <authorList>
            <person name="Broberg M."/>
        </authorList>
    </citation>
    <scope>NUCLEOTIDE SEQUENCE [LARGE SCALE GENOMIC DNA]</scope>
</reference>
<evidence type="ECO:0000256" key="1">
    <source>
        <dbReference type="ARBA" id="ARBA00010139"/>
    </source>
</evidence>
<dbReference type="Gene3D" id="3.50.50.60">
    <property type="entry name" value="FAD/NAD(P)-binding domain"/>
    <property type="match status" value="3"/>
</dbReference>